<keyword evidence="4" id="KW-0663">Pyridoxal phosphate</keyword>
<keyword evidence="6" id="KW-0238">DNA-binding</keyword>
<dbReference type="GO" id="GO:0030170">
    <property type="term" value="F:pyridoxal phosphate binding"/>
    <property type="evidence" value="ECO:0007669"/>
    <property type="project" value="InterPro"/>
</dbReference>
<name>A0A380HRH6_STASA</name>
<dbReference type="SMART" id="SM00345">
    <property type="entry name" value="HTH_GNTR"/>
    <property type="match status" value="1"/>
</dbReference>
<reference evidence="9 10" key="1">
    <citation type="submission" date="2018-06" db="EMBL/GenBank/DDBJ databases">
        <authorList>
            <consortium name="Pathogen Informatics"/>
            <person name="Doyle S."/>
        </authorList>
    </citation>
    <scope>NUCLEOTIDE SEQUENCE [LARGE SCALE GENOMIC DNA]</scope>
    <source>
        <strain evidence="9 10">NCTC7688</strain>
    </source>
</reference>
<dbReference type="PANTHER" id="PTHR46577">
    <property type="entry name" value="HTH-TYPE TRANSCRIPTIONAL REGULATORY PROTEIN GABR"/>
    <property type="match status" value="1"/>
</dbReference>
<dbReference type="InterPro" id="IPR051446">
    <property type="entry name" value="HTH_trans_reg/aminotransferase"/>
</dbReference>
<evidence type="ECO:0000256" key="7">
    <source>
        <dbReference type="ARBA" id="ARBA00023163"/>
    </source>
</evidence>
<dbReference type="Proteomes" id="UP000254707">
    <property type="component" value="Unassembled WGS sequence"/>
</dbReference>
<dbReference type="SUPFAM" id="SSF53383">
    <property type="entry name" value="PLP-dependent transferases"/>
    <property type="match status" value="1"/>
</dbReference>
<comment type="similarity">
    <text evidence="2">In the C-terminal section; belongs to the class-I pyridoxal-phosphate-dependent aminotransferase family.</text>
</comment>
<evidence type="ECO:0000256" key="3">
    <source>
        <dbReference type="ARBA" id="ARBA00022576"/>
    </source>
</evidence>
<dbReference type="InterPro" id="IPR036390">
    <property type="entry name" value="WH_DNA-bd_sf"/>
</dbReference>
<keyword evidence="7" id="KW-0804">Transcription</keyword>
<accession>A0A380HRH6</accession>
<evidence type="ECO:0000256" key="6">
    <source>
        <dbReference type="ARBA" id="ARBA00023125"/>
    </source>
</evidence>
<gene>
    <name evidence="9" type="primary">gabR_3</name>
    <name evidence="9" type="ORF">NCTC7688_02725</name>
</gene>
<evidence type="ECO:0000259" key="8">
    <source>
        <dbReference type="PROSITE" id="PS50949"/>
    </source>
</evidence>
<dbReference type="InterPro" id="IPR015424">
    <property type="entry name" value="PyrdxlP-dep_Trfase"/>
</dbReference>
<evidence type="ECO:0000313" key="9">
    <source>
        <dbReference type="EMBL" id="SUM84863.1"/>
    </source>
</evidence>
<keyword evidence="5" id="KW-0805">Transcription regulation</keyword>
<dbReference type="RefSeq" id="WP_069838276.1">
    <property type="nucleotide sequence ID" value="NZ_CAXOQR010000055.1"/>
</dbReference>
<evidence type="ECO:0000256" key="4">
    <source>
        <dbReference type="ARBA" id="ARBA00022898"/>
    </source>
</evidence>
<dbReference type="GO" id="GO:0008483">
    <property type="term" value="F:transaminase activity"/>
    <property type="evidence" value="ECO:0007669"/>
    <property type="project" value="UniProtKB-KW"/>
</dbReference>
<evidence type="ECO:0000313" key="10">
    <source>
        <dbReference type="Proteomes" id="UP000254707"/>
    </source>
</evidence>
<dbReference type="PROSITE" id="PS50949">
    <property type="entry name" value="HTH_GNTR"/>
    <property type="match status" value="1"/>
</dbReference>
<dbReference type="AlphaFoldDB" id="A0A380HRH6"/>
<dbReference type="Gene3D" id="1.10.10.10">
    <property type="entry name" value="Winged helix-like DNA-binding domain superfamily/Winged helix DNA-binding domain"/>
    <property type="match status" value="1"/>
</dbReference>
<protein>
    <submittedName>
        <fullName evidence="9">Transcriptional regulator</fullName>
    </submittedName>
</protein>
<organism evidence="9 10">
    <name type="scientific">Staphylococcus saprophyticus</name>
    <dbReference type="NCBI Taxonomy" id="29385"/>
    <lineage>
        <taxon>Bacteria</taxon>
        <taxon>Bacillati</taxon>
        <taxon>Bacillota</taxon>
        <taxon>Bacilli</taxon>
        <taxon>Bacillales</taxon>
        <taxon>Staphylococcaceae</taxon>
        <taxon>Staphylococcus</taxon>
    </lineage>
</organism>
<dbReference type="Pfam" id="PF00155">
    <property type="entry name" value="Aminotran_1_2"/>
    <property type="match status" value="1"/>
</dbReference>
<dbReference type="InterPro" id="IPR004839">
    <property type="entry name" value="Aminotransferase_I/II_large"/>
</dbReference>
<comment type="cofactor">
    <cofactor evidence="1">
        <name>pyridoxal 5'-phosphate</name>
        <dbReference type="ChEBI" id="CHEBI:597326"/>
    </cofactor>
</comment>
<dbReference type="PANTHER" id="PTHR46577:SF1">
    <property type="entry name" value="HTH-TYPE TRANSCRIPTIONAL REGULATORY PROTEIN GABR"/>
    <property type="match status" value="1"/>
</dbReference>
<dbReference type="InterPro" id="IPR015421">
    <property type="entry name" value="PyrdxlP-dep_Trfase_major"/>
</dbReference>
<evidence type="ECO:0000256" key="1">
    <source>
        <dbReference type="ARBA" id="ARBA00001933"/>
    </source>
</evidence>
<dbReference type="InterPro" id="IPR036388">
    <property type="entry name" value="WH-like_DNA-bd_sf"/>
</dbReference>
<dbReference type="GO" id="GO:0003700">
    <property type="term" value="F:DNA-binding transcription factor activity"/>
    <property type="evidence" value="ECO:0007669"/>
    <property type="project" value="InterPro"/>
</dbReference>
<dbReference type="EMBL" id="UHED01000001">
    <property type="protein sequence ID" value="SUM84863.1"/>
    <property type="molecule type" value="Genomic_DNA"/>
</dbReference>
<keyword evidence="3" id="KW-0032">Aminotransferase</keyword>
<dbReference type="InterPro" id="IPR000524">
    <property type="entry name" value="Tscrpt_reg_HTH_GntR"/>
</dbReference>
<dbReference type="GO" id="GO:0003677">
    <property type="term" value="F:DNA binding"/>
    <property type="evidence" value="ECO:0007669"/>
    <property type="project" value="UniProtKB-KW"/>
</dbReference>
<evidence type="ECO:0000256" key="2">
    <source>
        <dbReference type="ARBA" id="ARBA00005384"/>
    </source>
</evidence>
<dbReference type="SUPFAM" id="SSF46785">
    <property type="entry name" value="Winged helix' DNA-binding domain"/>
    <property type="match status" value="1"/>
</dbReference>
<keyword evidence="3" id="KW-0808">Transferase</keyword>
<sequence>MLQLTPNFDIHGKDPIYIQLYSYIKQEIKKKRLLPEMKLPSKRKLSQHLCVSQNTVESAYGQLVAEGYLKALPRKGYYVCDIEEEDFNINYQTPQYVEEKLNNNDGYTYDFAYTGVDPESFPFNLYRKLVNEIFQSDNKQILQLGHPQGELYLRRAIADYIYEARGVKCYPSQIVIGSGTQTLMKILFLLLPKSKFAVEDPGYHRKMMLFEKETNQVEFIPIDSEGMLVSHLIKSDANVAIVTPSHQFPSGMIMPVSKRLQILKWAKEQKDRYIIEDDYDSEFRYSGKPVPALQGLDTGENVIYMGTFSKLLLPSLRISYMVLPISLINIYQEDFFFYAQTVSRIDQNILKEFLNRGHWEKHIQKMKVVYRKKRDVLITAISKHFPESVEVIGEDSGLHLTLRLNNGMTEQEAIDQAAKFGVKVNSVSEYGENDGQTVLLGFAVLSIEQIKAAVKLLEKAWFEKNASNHY</sequence>
<dbReference type="Pfam" id="PF00392">
    <property type="entry name" value="GntR"/>
    <property type="match status" value="1"/>
</dbReference>
<proteinExistence type="inferred from homology"/>
<feature type="domain" description="HTH gntR-type" evidence="8">
    <location>
        <begin position="14"/>
        <end position="82"/>
    </location>
</feature>
<dbReference type="CDD" id="cd07377">
    <property type="entry name" value="WHTH_GntR"/>
    <property type="match status" value="1"/>
</dbReference>
<dbReference type="CDD" id="cd00609">
    <property type="entry name" value="AAT_like"/>
    <property type="match status" value="1"/>
</dbReference>
<dbReference type="Gene3D" id="3.40.640.10">
    <property type="entry name" value="Type I PLP-dependent aspartate aminotransferase-like (Major domain)"/>
    <property type="match status" value="1"/>
</dbReference>
<evidence type="ECO:0000256" key="5">
    <source>
        <dbReference type="ARBA" id="ARBA00023015"/>
    </source>
</evidence>